<sequence>MKSTPKTNPFKRLLLTACAAALLGTSLTACFPLLLGGAAGGVLVAMDRRTSGAQLEDEGIELRAMARLRDNIGSRARVSVTSYNRQVLLTGEVLNENDKKLVEQVVSRVENVNGVVNELAIIDSPSLVQRSSDVLITGQVKALLIDAKDLYASAFKVVTERSTVYLMGRVTQREADRATDIARGARGVQKVVRILEIISEEEMQRLLPPTAKPAPAPRS</sequence>
<dbReference type="Gene3D" id="3.30.1340.30">
    <property type="match status" value="1"/>
</dbReference>
<dbReference type="InterPro" id="IPR014004">
    <property type="entry name" value="Transpt-assoc_nodulatn_dom_bac"/>
</dbReference>
<reference evidence="2" key="2">
    <citation type="submission" date="2020-09" db="EMBL/GenBank/DDBJ databases">
        <authorList>
            <person name="Sun Q."/>
            <person name="Zhou Y."/>
        </authorList>
    </citation>
    <scope>NUCLEOTIDE SEQUENCE</scope>
    <source>
        <strain evidence="2">CGMCC 1.15322</strain>
    </source>
</reference>
<evidence type="ECO:0000313" key="2">
    <source>
        <dbReference type="EMBL" id="GGB10919.1"/>
    </source>
</evidence>
<feature type="domain" description="BON" evidence="1">
    <location>
        <begin position="132"/>
        <end position="199"/>
    </location>
</feature>
<dbReference type="EMBL" id="BMIG01000016">
    <property type="protein sequence ID" value="GGB10919.1"/>
    <property type="molecule type" value="Genomic_DNA"/>
</dbReference>
<dbReference type="PROSITE" id="PS50914">
    <property type="entry name" value="BON"/>
    <property type="match status" value="2"/>
</dbReference>
<dbReference type="InterPro" id="IPR051686">
    <property type="entry name" value="Lipoprotein_DolP"/>
</dbReference>
<gene>
    <name evidence="2" type="ORF">GCM10011496_34860</name>
</gene>
<protein>
    <recommendedName>
        <fullName evidence="1">BON domain-containing protein</fullName>
    </recommendedName>
</protein>
<proteinExistence type="predicted"/>
<evidence type="ECO:0000259" key="1">
    <source>
        <dbReference type="PROSITE" id="PS50914"/>
    </source>
</evidence>
<dbReference type="Pfam" id="PF04972">
    <property type="entry name" value="BON"/>
    <property type="match status" value="2"/>
</dbReference>
<comment type="caution">
    <text evidence="2">The sequence shown here is derived from an EMBL/GenBank/DDBJ whole genome shotgun (WGS) entry which is preliminary data.</text>
</comment>
<name>A0A916SPA8_9BURK</name>
<dbReference type="RefSeq" id="WP_188709776.1">
    <property type="nucleotide sequence ID" value="NZ_BMIG01000016.1"/>
</dbReference>
<organism evidence="2 3">
    <name type="scientific">Polaromonas eurypsychrophila</name>
    <dbReference type="NCBI Taxonomy" id="1614635"/>
    <lineage>
        <taxon>Bacteria</taxon>
        <taxon>Pseudomonadati</taxon>
        <taxon>Pseudomonadota</taxon>
        <taxon>Betaproteobacteria</taxon>
        <taxon>Burkholderiales</taxon>
        <taxon>Comamonadaceae</taxon>
        <taxon>Polaromonas</taxon>
    </lineage>
</organism>
<dbReference type="PANTHER" id="PTHR34606:SF15">
    <property type="entry name" value="BON DOMAIN-CONTAINING PROTEIN"/>
    <property type="match status" value="1"/>
</dbReference>
<reference evidence="2" key="1">
    <citation type="journal article" date="2014" name="Int. J. Syst. Evol. Microbiol.">
        <title>Complete genome sequence of Corynebacterium casei LMG S-19264T (=DSM 44701T), isolated from a smear-ripened cheese.</title>
        <authorList>
            <consortium name="US DOE Joint Genome Institute (JGI-PGF)"/>
            <person name="Walter F."/>
            <person name="Albersmeier A."/>
            <person name="Kalinowski J."/>
            <person name="Ruckert C."/>
        </authorList>
    </citation>
    <scope>NUCLEOTIDE SEQUENCE</scope>
    <source>
        <strain evidence="2">CGMCC 1.15322</strain>
    </source>
</reference>
<keyword evidence="3" id="KW-1185">Reference proteome</keyword>
<dbReference type="AlphaFoldDB" id="A0A916SPA8"/>
<evidence type="ECO:0000313" key="3">
    <source>
        <dbReference type="Proteomes" id="UP000620596"/>
    </source>
</evidence>
<dbReference type="PANTHER" id="PTHR34606">
    <property type="entry name" value="BON DOMAIN-CONTAINING PROTEIN"/>
    <property type="match status" value="1"/>
</dbReference>
<dbReference type="Proteomes" id="UP000620596">
    <property type="component" value="Unassembled WGS sequence"/>
</dbReference>
<dbReference type="SMART" id="SM00749">
    <property type="entry name" value="BON"/>
    <property type="match status" value="2"/>
</dbReference>
<feature type="domain" description="BON" evidence="1">
    <location>
        <begin position="56"/>
        <end position="123"/>
    </location>
</feature>
<dbReference type="PROSITE" id="PS51257">
    <property type="entry name" value="PROKAR_LIPOPROTEIN"/>
    <property type="match status" value="1"/>
</dbReference>
<dbReference type="InterPro" id="IPR007055">
    <property type="entry name" value="BON_dom"/>
</dbReference>
<accession>A0A916SPA8</accession>